<evidence type="ECO:0000313" key="1">
    <source>
        <dbReference type="EMBL" id="GKU92497.1"/>
    </source>
</evidence>
<keyword evidence="2" id="KW-1185">Reference proteome</keyword>
<organism evidence="1 2">
    <name type="scientific">Rubroshorea leprosula</name>
    <dbReference type="NCBI Taxonomy" id="152421"/>
    <lineage>
        <taxon>Eukaryota</taxon>
        <taxon>Viridiplantae</taxon>
        <taxon>Streptophyta</taxon>
        <taxon>Embryophyta</taxon>
        <taxon>Tracheophyta</taxon>
        <taxon>Spermatophyta</taxon>
        <taxon>Magnoliopsida</taxon>
        <taxon>eudicotyledons</taxon>
        <taxon>Gunneridae</taxon>
        <taxon>Pentapetalae</taxon>
        <taxon>rosids</taxon>
        <taxon>malvids</taxon>
        <taxon>Malvales</taxon>
        <taxon>Dipterocarpaceae</taxon>
        <taxon>Rubroshorea</taxon>
    </lineage>
</organism>
<evidence type="ECO:0000313" key="2">
    <source>
        <dbReference type="Proteomes" id="UP001054252"/>
    </source>
</evidence>
<dbReference type="AlphaFoldDB" id="A0AAV5HUI3"/>
<dbReference type="Proteomes" id="UP001054252">
    <property type="component" value="Unassembled WGS sequence"/>
</dbReference>
<name>A0AAV5HUI3_9ROSI</name>
<sequence>MIHCCLFMSISCIYSKSEYVIYKLKEMGKVLEKDILQICQKFDRLDAGKNHH</sequence>
<reference evidence="1 2" key="1">
    <citation type="journal article" date="2021" name="Commun. Biol.">
        <title>The genome of Shorea leprosula (Dipterocarpaceae) highlights the ecological relevance of drought in aseasonal tropical rainforests.</title>
        <authorList>
            <person name="Ng K.K.S."/>
            <person name="Kobayashi M.J."/>
            <person name="Fawcett J.A."/>
            <person name="Hatakeyama M."/>
            <person name="Paape T."/>
            <person name="Ng C.H."/>
            <person name="Ang C.C."/>
            <person name="Tnah L.H."/>
            <person name="Lee C.T."/>
            <person name="Nishiyama T."/>
            <person name="Sese J."/>
            <person name="O'Brien M.J."/>
            <person name="Copetti D."/>
            <person name="Mohd Noor M.I."/>
            <person name="Ong R.C."/>
            <person name="Putra M."/>
            <person name="Sireger I.Z."/>
            <person name="Indrioko S."/>
            <person name="Kosugi Y."/>
            <person name="Izuno A."/>
            <person name="Isagi Y."/>
            <person name="Lee S.L."/>
            <person name="Shimizu K.K."/>
        </authorList>
    </citation>
    <scope>NUCLEOTIDE SEQUENCE [LARGE SCALE GENOMIC DNA]</scope>
    <source>
        <strain evidence="1">214</strain>
    </source>
</reference>
<dbReference type="EMBL" id="BPVZ01000006">
    <property type="protein sequence ID" value="GKU92497.1"/>
    <property type="molecule type" value="Genomic_DNA"/>
</dbReference>
<accession>A0AAV5HUI3</accession>
<gene>
    <name evidence="1" type="ORF">SLEP1_g6211</name>
</gene>
<protein>
    <submittedName>
        <fullName evidence="1">Uncharacterized protein</fullName>
    </submittedName>
</protein>
<comment type="caution">
    <text evidence="1">The sequence shown here is derived from an EMBL/GenBank/DDBJ whole genome shotgun (WGS) entry which is preliminary data.</text>
</comment>
<proteinExistence type="predicted"/>